<reference evidence="2" key="1">
    <citation type="submission" date="2021-02" db="EMBL/GenBank/DDBJ databases">
        <authorList>
            <person name="Nowell W R."/>
        </authorList>
    </citation>
    <scope>NUCLEOTIDE SEQUENCE</scope>
</reference>
<evidence type="ECO:0000256" key="1">
    <source>
        <dbReference type="SAM" id="MobiDB-lite"/>
    </source>
</evidence>
<organism evidence="2 3">
    <name type="scientific">Adineta ricciae</name>
    <name type="common">Rotifer</name>
    <dbReference type="NCBI Taxonomy" id="249248"/>
    <lineage>
        <taxon>Eukaryota</taxon>
        <taxon>Metazoa</taxon>
        <taxon>Spiralia</taxon>
        <taxon>Gnathifera</taxon>
        <taxon>Rotifera</taxon>
        <taxon>Eurotatoria</taxon>
        <taxon>Bdelloidea</taxon>
        <taxon>Adinetida</taxon>
        <taxon>Adinetidae</taxon>
        <taxon>Adineta</taxon>
    </lineage>
</organism>
<evidence type="ECO:0000313" key="2">
    <source>
        <dbReference type="EMBL" id="CAF1194606.1"/>
    </source>
</evidence>
<name>A0A814VXH4_ADIRI</name>
<accession>A0A814VXH4</accession>
<sequence length="258" mass="28844">MPESTLTKNTMSLHTPQDTASSNQVAPVGRDSRAINRESSGSPLDESQQTAIPTKKFKKNVDLNDPCPEGQKASKWKYPNWTLKTVYFNDNNQSPMSLSCEKLGILRWLGLNQTGDLEMSLGTKGKMYRYQFIENGSKTDTLVIEAIHEPDRIIKFTVCRSSCAQVNDEQSQISSDNENLSGTNRKDNFSIQMKLINVTNVDLPGSSSFESFKLSPLNFIGDYRPNTIGQTIGQAPTEIINERNLDTNQSIDDLIVRN</sequence>
<comment type="caution">
    <text evidence="2">The sequence shown here is derived from an EMBL/GenBank/DDBJ whole genome shotgun (WGS) entry which is preliminary data.</text>
</comment>
<evidence type="ECO:0000313" key="3">
    <source>
        <dbReference type="Proteomes" id="UP000663852"/>
    </source>
</evidence>
<feature type="region of interest" description="Disordered" evidence="1">
    <location>
        <begin position="1"/>
        <end position="69"/>
    </location>
</feature>
<gene>
    <name evidence="2" type="ORF">EDS130_LOCUS25007</name>
</gene>
<feature type="compositionally biased region" description="Polar residues" evidence="1">
    <location>
        <begin position="1"/>
        <end position="25"/>
    </location>
</feature>
<feature type="compositionally biased region" description="Polar residues" evidence="1">
    <location>
        <begin position="37"/>
        <end position="52"/>
    </location>
</feature>
<dbReference type="EMBL" id="CAJNOJ010000145">
    <property type="protein sequence ID" value="CAF1194606.1"/>
    <property type="molecule type" value="Genomic_DNA"/>
</dbReference>
<proteinExistence type="predicted"/>
<protein>
    <submittedName>
        <fullName evidence="2">Uncharacterized protein</fullName>
    </submittedName>
</protein>
<dbReference type="AlphaFoldDB" id="A0A814VXH4"/>
<dbReference type="Proteomes" id="UP000663852">
    <property type="component" value="Unassembled WGS sequence"/>
</dbReference>